<evidence type="ECO:0000256" key="2">
    <source>
        <dbReference type="ARBA" id="ARBA00022670"/>
    </source>
</evidence>
<dbReference type="InterPro" id="IPR001478">
    <property type="entry name" value="PDZ"/>
</dbReference>
<reference evidence="9 10" key="1">
    <citation type="submission" date="2020-08" db="EMBL/GenBank/DDBJ databases">
        <title>Genomic Encyclopedia of Type Strains, Phase IV (KMG-IV): sequencing the most valuable type-strain genomes for metagenomic binning, comparative biology and taxonomic classification.</title>
        <authorList>
            <person name="Goeker M."/>
        </authorList>
    </citation>
    <scope>NUCLEOTIDE SEQUENCE [LARGE SCALE GENOMIC DNA]</scope>
    <source>
        <strain evidence="9 10">DSM 27471</strain>
    </source>
</reference>
<comment type="similarity">
    <text evidence="1 5">Belongs to the peptidase S41A family.</text>
</comment>
<dbReference type="CDD" id="cd06782">
    <property type="entry name" value="cpPDZ_CPP-like"/>
    <property type="match status" value="1"/>
</dbReference>
<sequence length="535" mass="60147">MKHYLLSVAFLLSCFTAIQAQSQFSLNPSSAKFVYTLNAINALYVTKVNDDKLVSSAIVGMLNDLDPHSVYIPKDEVERMNEPLEGSFDGVGIQFQMLEDTLYVVQTISGCPAAKVGILPGDRIIYIQDTLVAGVKMQNSDIMRRLRGPRGSIVNVKVLRRGVPSLIDFSITRDKIPLYSVDASYMLDPQTGYIKINSFGATTFKEFMEAFNKLKTEGMKDLVIDLQGNGGGYLNAAIDLANEFLQKGNEIVHTQGVHQPRTNYYATGSGDFQTGKLIVLIDEYTASASEIFTGAMQDWDRALVVGRRSFGKGLVQRPVILPDGSMLRLTTAHYYTPSGRCIQKPYKDGFVKYDEDIMLRYKRGEFEHADSIHFADSLKYKTLRLGRTVYGGGGIMPDIFVPLDTITFTNYLRDIIAKGIVNKVIMQYIDQNRKTLSKEYATFKSFNEHYSIPDTVFKQIIQSATDQKITFNAKQYGLSKSLLKTQLKALIANDLWGRTDYYRIMNSDNEIVRKAVSILETPGAYTHLIDVKDRY</sequence>
<gene>
    <name evidence="9" type="ORF">FHX64_002132</name>
</gene>
<keyword evidence="4 5" id="KW-0720">Serine protease</keyword>
<dbReference type="Pfam" id="PF03572">
    <property type="entry name" value="Peptidase_S41"/>
    <property type="match status" value="1"/>
</dbReference>
<organism evidence="9 10">
    <name type="scientific">Microbacter margulisiae</name>
    <dbReference type="NCBI Taxonomy" id="1350067"/>
    <lineage>
        <taxon>Bacteria</taxon>
        <taxon>Pseudomonadati</taxon>
        <taxon>Bacteroidota</taxon>
        <taxon>Bacteroidia</taxon>
        <taxon>Bacteroidales</taxon>
        <taxon>Porphyromonadaceae</taxon>
        <taxon>Microbacter</taxon>
    </lineage>
</organism>
<dbReference type="SUPFAM" id="SSF50156">
    <property type="entry name" value="PDZ domain-like"/>
    <property type="match status" value="1"/>
</dbReference>
<dbReference type="AlphaFoldDB" id="A0A7W5DRU6"/>
<feature type="chain" id="PRO_5030830911" evidence="6">
    <location>
        <begin position="21"/>
        <end position="535"/>
    </location>
</feature>
<dbReference type="Pfam" id="PF13180">
    <property type="entry name" value="PDZ_2"/>
    <property type="match status" value="1"/>
</dbReference>
<accession>A0A7W5DRU6</accession>
<feature type="signal peptide" evidence="6">
    <location>
        <begin position="1"/>
        <end position="20"/>
    </location>
</feature>
<dbReference type="InterPro" id="IPR005151">
    <property type="entry name" value="Tail-specific_protease"/>
</dbReference>
<keyword evidence="10" id="KW-1185">Reference proteome</keyword>
<dbReference type="Proteomes" id="UP000544222">
    <property type="component" value="Unassembled WGS sequence"/>
</dbReference>
<dbReference type="GO" id="GO:0004252">
    <property type="term" value="F:serine-type endopeptidase activity"/>
    <property type="evidence" value="ECO:0007669"/>
    <property type="project" value="UniProtKB-EC"/>
</dbReference>
<dbReference type="EMBL" id="JACHYB010000002">
    <property type="protein sequence ID" value="MBB3187934.1"/>
    <property type="molecule type" value="Genomic_DNA"/>
</dbReference>
<evidence type="ECO:0000256" key="1">
    <source>
        <dbReference type="ARBA" id="ARBA00009179"/>
    </source>
</evidence>
<feature type="domain" description="PDZ" evidence="7">
    <location>
        <begin position="89"/>
        <end position="162"/>
    </location>
</feature>
<dbReference type="EC" id="3.4.21.102" evidence="9"/>
<evidence type="ECO:0000313" key="9">
    <source>
        <dbReference type="EMBL" id="MBB3187934.1"/>
    </source>
</evidence>
<dbReference type="Gene3D" id="2.30.42.10">
    <property type="match status" value="1"/>
</dbReference>
<dbReference type="GO" id="GO:0007165">
    <property type="term" value="P:signal transduction"/>
    <property type="evidence" value="ECO:0007669"/>
    <property type="project" value="TreeGrafter"/>
</dbReference>
<dbReference type="Pfam" id="PF22694">
    <property type="entry name" value="CtpB_N-like"/>
    <property type="match status" value="1"/>
</dbReference>
<dbReference type="SMART" id="SM00228">
    <property type="entry name" value="PDZ"/>
    <property type="match status" value="1"/>
</dbReference>
<feature type="domain" description="Tail specific protease" evidence="8">
    <location>
        <begin position="164"/>
        <end position="345"/>
    </location>
</feature>
<dbReference type="InterPro" id="IPR004447">
    <property type="entry name" value="Peptidase_S41A"/>
</dbReference>
<keyword evidence="2 5" id="KW-0645">Protease</keyword>
<dbReference type="CDD" id="cd07560">
    <property type="entry name" value="Peptidase_S41_CPP"/>
    <property type="match status" value="1"/>
</dbReference>
<keyword evidence="6" id="KW-0732">Signal</keyword>
<dbReference type="Gene3D" id="3.90.226.10">
    <property type="entry name" value="2-enoyl-CoA Hydratase, Chain A, domain 1"/>
    <property type="match status" value="1"/>
</dbReference>
<dbReference type="GO" id="GO:0030288">
    <property type="term" value="C:outer membrane-bounded periplasmic space"/>
    <property type="evidence" value="ECO:0007669"/>
    <property type="project" value="TreeGrafter"/>
</dbReference>
<proteinExistence type="inferred from homology"/>
<evidence type="ECO:0000256" key="3">
    <source>
        <dbReference type="ARBA" id="ARBA00022801"/>
    </source>
</evidence>
<evidence type="ECO:0000256" key="5">
    <source>
        <dbReference type="RuleBase" id="RU004404"/>
    </source>
</evidence>
<evidence type="ECO:0000256" key="6">
    <source>
        <dbReference type="SAM" id="SignalP"/>
    </source>
</evidence>
<dbReference type="Gene3D" id="3.30.750.44">
    <property type="match status" value="1"/>
</dbReference>
<dbReference type="SMART" id="SM00245">
    <property type="entry name" value="TSPc"/>
    <property type="match status" value="1"/>
</dbReference>
<dbReference type="InterPro" id="IPR036034">
    <property type="entry name" value="PDZ_sf"/>
</dbReference>
<dbReference type="NCBIfam" id="TIGR00225">
    <property type="entry name" value="prc"/>
    <property type="match status" value="1"/>
</dbReference>
<dbReference type="InterPro" id="IPR029045">
    <property type="entry name" value="ClpP/crotonase-like_dom_sf"/>
</dbReference>
<keyword evidence="3 5" id="KW-0378">Hydrolase</keyword>
<evidence type="ECO:0000313" key="10">
    <source>
        <dbReference type="Proteomes" id="UP000544222"/>
    </source>
</evidence>
<dbReference type="SUPFAM" id="SSF52096">
    <property type="entry name" value="ClpP/crotonase"/>
    <property type="match status" value="1"/>
</dbReference>
<dbReference type="GO" id="GO:0006508">
    <property type="term" value="P:proteolysis"/>
    <property type="evidence" value="ECO:0007669"/>
    <property type="project" value="UniProtKB-KW"/>
</dbReference>
<evidence type="ECO:0000259" key="7">
    <source>
        <dbReference type="SMART" id="SM00228"/>
    </source>
</evidence>
<evidence type="ECO:0000259" key="8">
    <source>
        <dbReference type="SMART" id="SM00245"/>
    </source>
</evidence>
<comment type="caution">
    <text evidence="9">The sequence shown here is derived from an EMBL/GenBank/DDBJ whole genome shotgun (WGS) entry which is preliminary data.</text>
</comment>
<dbReference type="RefSeq" id="WP_183413740.1">
    <property type="nucleotide sequence ID" value="NZ_JACHYB010000002.1"/>
</dbReference>
<protein>
    <submittedName>
        <fullName evidence="9">Carboxyl-terminal processing protease</fullName>
        <ecNumber evidence="9">3.4.21.102</ecNumber>
    </submittedName>
</protein>
<dbReference type="PANTHER" id="PTHR32060">
    <property type="entry name" value="TAIL-SPECIFIC PROTEASE"/>
    <property type="match status" value="1"/>
</dbReference>
<dbReference type="PANTHER" id="PTHR32060:SF30">
    <property type="entry name" value="CARBOXY-TERMINAL PROCESSING PROTEASE CTPA"/>
    <property type="match status" value="1"/>
</dbReference>
<name>A0A7W5DRU6_9PORP</name>
<dbReference type="InterPro" id="IPR055210">
    <property type="entry name" value="CtpA/B_N"/>
</dbReference>
<evidence type="ECO:0000256" key="4">
    <source>
        <dbReference type="ARBA" id="ARBA00022825"/>
    </source>
</evidence>